<keyword evidence="3" id="KW-1185">Reference proteome</keyword>
<evidence type="ECO:0000313" key="3">
    <source>
        <dbReference type="Proteomes" id="UP000326759"/>
    </source>
</evidence>
<dbReference type="EMBL" id="SEYY01003175">
    <property type="protein sequence ID" value="KAB7504436.1"/>
    <property type="molecule type" value="Genomic_DNA"/>
</dbReference>
<organism evidence="2 3">
    <name type="scientific">Armadillidium nasatum</name>
    <dbReference type="NCBI Taxonomy" id="96803"/>
    <lineage>
        <taxon>Eukaryota</taxon>
        <taxon>Metazoa</taxon>
        <taxon>Ecdysozoa</taxon>
        <taxon>Arthropoda</taxon>
        <taxon>Crustacea</taxon>
        <taxon>Multicrustacea</taxon>
        <taxon>Malacostraca</taxon>
        <taxon>Eumalacostraca</taxon>
        <taxon>Peracarida</taxon>
        <taxon>Isopoda</taxon>
        <taxon>Oniscidea</taxon>
        <taxon>Crinocheta</taxon>
        <taxon>Armadillidiidae</taxon>
        <taxon>Armadillidium</taxon>
    </lineage>
</organism>
<keyword evidence="1" id="KW-0175">Coiled coil</keyword>
<name>A0A5N5TCR6_9CRUS</name>
<accession>A0A5N5TCR6</accession>
<dbReference type="AlphaFoldDB" id="A0A5N5TCR6"/>
<sequence>MQEDKKMDSTFGFNFDIGNVHDEARKNYTNDDLEKEYLEYLIWAFLNKRSEEAFEKQIEEAKNQISFLTLLNEVQDEEISEEKQKIELLDCFENISLKHEKLKEKLSSFNETVEPCEKAFDDLGHHLELQMNQIKLENIYIPTEEESSYKGV</sequence>
<comment type="caution">
    <text evidence="2">The sequence shown here is derived from an EMBL/GenBank/DDBJ whole genome shotgun (WGS) entry which is preliminary data.</text>
</comment>
<dbReference type="Proteomes" id="UP000326759">
    <property type="component" value="Unassembled WGS sequence"/>
</dbReference>
<evidence type="ECO:0000256" key="1">
    <source>
        <dbReference type="SAM" id="Coils"/>
    </source>
</evidence>
<protein>
    <submittedName>
        <fullName evidence="2">Uncharacterized protein</fullName>
    </submittedName>
</protein>
<proteinExistence type="predicted"/>
<gene>
    <name evidence="2" type="ORF">Anas_04747</name>
</gene>
<dbReference type="OrthoDB" id="6376387at2759"/>
<evidence type="ECO:0000313" key="2">
    <source>
        <dbReference type="EMBL" id="KAB7504436.1"/>
    </source>
</evidence>
<feature type="coiled-coil region" evidence="1">
    <location>
        <begin position="51"/>
        <end position="78"/>
    </location>
</feature>
<reference evidence="2 3" key="1">
    <citation type="journal article" date="2019" name="PLoS Biol.">
        <title>Sex chromosomes control vertical transmission of feminizing Wolbachia symbionts in an isopod.</title>
        <authorList>
            <person name="Becking T."/>
            <person name="Chebbi M.A."/>
            <person name="Giraud I."/>
            <person name="Moumen B."/>
            <person name="Laverre T."/>
            <person name="Caubet Y."/>
            <person name="Peccoud J."/>
            <person name="Gilbert C."/>
            <person name="Cordaux R."/>
        </authorList>
    </citation>
    <scope>NUCLEOTIDE SEQUENCE [LARGE SCALE GENOMIC DNA]</scope>
    <source>
        <strain evidence="2">ANa2</strain>
        <tissue evidence="2">Whole body excluding digestive tract and cuticle</tissue>
    </source>
</reference>